<dbReference type="Proteomes" id="UP000595446">
    <property type="component" value="Chromosome"/>
</dbReference>
<dbReference type="SUPFAM" id="SSF51735">
    <property type="entry name" value="NAD(P)-binding Rossmann-fold domains"/>
    <property type="match status" value="1"/>
</dbReference>
<evidence type="ECO:0000313" key="3">
    <source>
        <dbReference type="Proteomes" id="UP000595446"/>
    </source>
</evidence>
<proteinExistence type="inferred from homology"/>
<comment type="similarity">
    <text evidence="1">Belongs to the NAD(P)-dependent epimerase/dehydratase family.</text>
</comment>
<dbReference type="EMBL" id="AP024237">
    <property type="protein sequence ID" value="BCO36113.1"/>
    <property type="molecule type" value="Genomic_DNA"/>
</dbReference>
<evidence type="ECO:0000256" key="1">
    <source>
        <dbReference type="ARBA" id="ARBA00007637"/>
    </source>
</evidence>
<dbReference type="OrthoDB" id="9801785at2"/>
<keyword evidence="3" id="KW-1185">Reference proteome</keyword>
<dbReference type="InterPro" id="IPR001509">
    <property type="entry name" value="Epimerase_deHydtase"/>
</dbReference>
<gene>
    <name evidence="2" type="ORF">MHEC_25460</name>
</gene>
<dbReference type="PANTHER" id="PTHR43000">
    <property type="entry name" value="DTDP-D-GLUCOSE 4,6-DEHYDRATASE-RELATED"/>
    <property type="match status" value="1"/>
</dbReference>
<accession>A0A2G8BAY4</accession>
<dbReference type="Gene3D" id="3.40.50.720">
    <property type="entry name" value="NAD(P)-binding Rossmann-like Domain"/>
    <property type="match status" value="1"/>
</dbReference>
<dbReference type="InterPro" id="IPR045869">
    <property type="entry name" value="Arna-like_SDR_e"/>
</dbReference>
<evidence type="ECO:0000313" key="2">
    <source>
        <dbReference type="EMBL" id="BCO36113.1"/>
    </source>
</evidence>
<sequence>MEILVTGGAGFQGSHLCESLLADGHWVTVLNTLSKSATRNTNDFRSHERAAFIWGSVTDRETVHRAVREHHVVFHLAANINVDQSLGDPESFLETNVIGTYRVLEAVRRYKNRLIYVSSCEVYGDGHNLREGELLDESAELKPNSPYGASKAAADRLCYSYYRSYGLDVTIVRPFNVFGVRQKTGRFGALIPRLVRQAINGENLTIFGDGSATRDYLYVSDIVRAYNLVLQSPALRGQTINFASGKNTRVKDIVEYIARKFDAKITHREARPGEVARFPANIDLARSIGFRPEVGIWEGIDRYIQWAKDQPQYAYEQDGFNGVLSAR</sequence>
<protein>
    <submittedName>
        <fullName evidence="2">dTDP-glucose 4,6-dehydratase</fullName>
    </submittedName>
</protein>
<dbReference type="CDD" id="cd05257">
    <property type="entry name" value="Arna_like_SDR_e"/>
    <property type="match status" value="1"/>
</dbReference>
<dbReference type="RefSeq" id="WP_048893665.1">
    <property type="nucleotide sequence ID" value="NZ_AP024237.1"/>
</dbReference>
<dbReference type="Pfam" id="PF01370">
    <property type="entry name" value="Epimerase"/>
    <property type="match status" value="1"/>
</dbReference>
<dbReference type="STRING" id="110505.ACT16_22460"/>
<dbReference type="GO" id="GO:0016831">
    <property type="term" value="F:carboxy-lyase activity"/>
    <property type="evidence" value="ECO:0007669"/>
    <property type="project" value="InterPro"/>
</dbReference>
<organism evidence="2 3">
    <name type="scientific">Mycobacterium heckeshornense</name>
    <dbReference type="NCBI Taxonomy" id="110505"/>
    <lineage>
        <taxon>Bacteria</taxon>
        <taxon>Bacillati</taxon>
        <taxon>Actinomycetota</taxon>
        <taxon>Actinomycetes</taxon>
        <taxon>Mycobacteriales</taxon>
        <taxon>Mycobacteriaceae</taxon>
        <taxon>Mycobacterium</taxon>
    </lineage>
</organism>
<dbReference type="AlphaFoldDB" id="A0A2G8BAY4"/>
<dbReference type="InterPro" id="IPR036291">
    <property type="entry name" value="NAD(P)-bd_dom_sf"/>
</dbReference>
<reference evidence="2 3" key="1">
    <citation type="submission" date="2020-12" db="EMBL/GenBank/DDBJ databases">
        <title>Complete genome sequence of Mycobacterium heckeshornense JCM 15655T, closely related to a pathogenic non-tuberculous mycobacterial species Mycobacterium xenopi.</title>
        <authorList>
            <person name="Yoshida M."/>
            <person name="Fukano H."/>
            <person name="Asakura T."/>
            <person name="Suzuki M."/>
            <person name="Hoshino Y."/>
        </authorList>
    </citation>
    <scope>NUCLEOTIDE SEQUENCE [LARGE SCALE GENOMIC DNA]</scope>
    <source>
        <strain evidence="2 3">JCM 15655</strain>
    </source>
</reference>
<name>A0A2G8BAY4_9MYCO</name>